<protein>
    <submittedName>
        <fullName evidence="6">Putative deoxyribonuclease tatdn3</fullName>
    </submittedName>
</protein>
<reference evidence="6 7" key="1">
    <citation type="submission" date="2016-07" db="EMBL/GenBank/DDBJ databases">
        <title>Pervasive Adenine N6-methylation of Active Genes in Fungi.</title>
        <authorList>
            <consortium name="DOE Joint Genome Institute"/>
            <person name="Mondo S.J."/>
            <person name="Dannebaum R.O."/>
            <person name="Kuo R.C."/>
            <person name="Labutti K."/>
            <person name="Haridas S."/>
            <person name="Kuo A."/>
            <person name="Salamov A."/>
            <person name="Ahrendt S.R."/>
            <person name="Lipzen A."/>
            <person name="Sullivan W."/>
            <person name="Andreopoulos W.B."/>
            <person name="Clum A."/>
            <person name="Lindquist E."/>
            <person name="Daum C."/>
            <person name="Ramamoorthy G.K."/>
            <person name="Gryganskyi A."/>
            <person name="Culley D."/>
            <person name="Magnuson J.K."/>
            <person name="James T.Y."/>
            <person name="O'Malley M.A."/>
            <person name="Stajich J.E."/>
            <person name="Spatafora J.W."/>
            <person name="Visel A."/>
            <person name="Grigoriev I.V."/>
        </authorList>
    </citation>
    <scope>NUCLEOTIDE SEQUENCE [LARGE SCALE GENOMIC DNA]</scope>
    <source>
        <strain evidence="6 7">NRRL 2496</strain>
    </source>
</reference>
<dbReference type="PANTHER" id="PTHR46317:SF1">
    <property type="entry name" value="HYDROLASE, TATD FAMILY"/>
    <property type="match status" value="1"/>
</dbReference>
<dbReference type="GO" id="GO:0046872">
    <property type="term" value="F:metal ion binding"/>
    <property type="evidence" value="ECO:0007669"/>
    <property type="project" value="UniProtKB-KW"/>
</dbReference>
<comment type="caution">
    <text evidence="6">The sequence shown here is derived from an EMBL/GenBank/DDBJ whole genome shotgun (WGS) entry which is preliminary data.</text>
</comment>
<feature type="binding site" evidence="5">
    <location>
        <position position="178"/>
    </location>
    <ligand>
        <name>a divalent metal cation</name>
        <dbReference type="ChEBI" id="CHEBI:60240"/>
        <label>2</label>
    </ligand>
</feature>
<comment type="function">
    <text evidence="4">Exhibits 3'-exonuclease activities and apurinic/apyrimidinic (AP) endonuclease (in vitro). Show preferential AP endonuclease activity on double-stranded DNA substrates and 3'- exonuclease activity on single-stranded DNA.</text>
</comment>
<keyword evidence="2 5" id="KW-0479">Metal-binding</keyword>
<accession>A0A1X2HQR0</accession>
<organism evidence="6 7">
    <name type="scientific">Syncephalastrum racemosum</name>
    <name type="common">Filamentous fungus</name>
    <dbReference type="NCBI Taxonomy" id="13706"/>
    <lineage>
        <taxon>Eukaryota</taxon>
        <taxon>Fungi</taxon>
        <taxon>Fungi incertae sedis</taxon>
        <taxon>Mucoromycota</taxon>
        <taxon>Mucoromycotina</taxon>
        <taxon>Mucoromycetes</taxon>
        <taxon>Mucorales</taxon>
        <taxon>Syncephalastraceae</taxon>
        <taxon>Syncephalastrum</taxon>
    </lineage>
</organism>
<dbReference type="GO" id="GO:0016788">
    <property type="term" value="F:hydrolase activity, acting on ester bonds"/>
    <property type="evidence" value="ECO:0007669"/>
    <property type="project" value="InterPro"/>
</dbReference>
<evidence type="ECO:0000313" key="6">
    <source>
        <dbReference type="EMBL" id="ORZ01687.1"/>
    </source>
</evidence>
<feature type="binding site" evidence="5">
    <location>
        <position position="107"/>
    </location>
    <ligand>
        <name>a divalent metal cation</name>
        <dbReference type="ChEBI" id="CHEBI:60240"/>
        <label>1</label>
    </ligand>
</feature>
<dbReference type="CDD" id="cd01310">
    <property type="entry name" value="TatD_DNAse"/>
    <property type="match status" value="1"/>
</dbReference>
<evidence type="ECO:0000256" key="4">
    <source>
        <dbReference type="ARBA" id="ARBA00093287"/>
    </source>
</evidence>
<dbReference type="OrthoDB" id="6079689at2759"/>
<feature type="binding site" evidence="5">
    <location>
        <position position="4"/>
    </location>
    <ligand>
        <name>a divalent metal cation</name>
        <dbReference type="ChEBI" id="CHEBI:60240"/>
        <label>1</label>
    </ligand>
</feature>
<feature type="binding site" evidence="5">
    <location>
        <position position="155"/>
    </location>
    <ligand>
        <name>a divalent metal cation</name>
        <dbReference type="ChEBI" id="CHEBI:60240"/>
        <label>2</label>
    </ligand>
</feature>
<dbReference type="PIRSF" id="PIRSF005902">
    <property type="entry name" value="DNase_TatD"/>
    <property type="match status" value="1"/>
</dbReference>
<dbReference type="PANTHER" id="PTHR46317">
    <property type="entry name" value="HYDROLASE OF PHP SUPERFAMILY-RELATED PROTEIN"/>
    <property type="match status" value="1"/>
</dbReference>
<feature type="binding site" evidence="5">
    <location>
        <position position="226"/>
    </location>
    <ligand>
        <name>a divalent metal cation</name>
        <dbReference type="ChEBI" id="CHEBI:60240"/>
        <label>1</label>
    </ligand>
</feature>
<evidence type="ECO:0000256" key="2">
    <source>
        <dbReference type="ARBA" id="ARBA00022723"/>
    </source>
</evidence>
<dbReference type="EMBL" id="MCGN01000002">
    <property type="protein sequence ID" value="ORZ01687.1"/>
    <property type="molecule type" value="Genomic_DNA"/>
</dbReference>
<proteinExistence type="inferred from homology"/>
<dbReference type="InterPro" id="IPR001130">
    <property type="entry name" value="TatD-like"/>
</dbReference>
<dbReference type="Proteomes" id="UP000242180">
    <property type="component" value="Unassembled WGS sequence"/>
</dbReference>
<evidence type="ECO:0000313" key="7">
    <source>
        <dbReference type="Proteomes" id="UP000242180"/>
    </source>
</evidence>
<comment type="similarity">
    <text evidence="1">Belongs to the metallo-dependent hydrolases superfamily. TatD-type hydrolase family.</text>
</comment>
<feature type="binding site" evidence="5">
    <location>
        <position position="6"/>
    </location>
    <ligand>
        <name>a divalent metal cation</name>
        <dbReference type="ChEBI" id="CHEBI:60240"/>
        <label>1</label>
    </ligand>
</feature>
<gene>
    <name evidence="6" type="ORF">BCR43DRAFT_188680</name>
</gene>
<dbReference type="InParanoid" id="A0A1X2HQR0"/>
<dbReference type="STRING" id="13706.A0A1X2HQR0"/>
<dbReference type="InterPro" id="IPR032466">
    <property type="entry name" value="Metal_Hydrolase"/>
</dbReference>
<dbReference type="Pfam" id="PF01026">
    <property type="entry name" value="TatD_DNase"/>
    <property type="match status" value="1"/>
</dbReference>
<evidence type="ECO:0000256" key="3">
    <source>
        <dbReference type="ARBA" id="ARBA00022801"/>
    </source>
</evidence>
<evidence type="ECO:0000256" key="5">
    <source>
        <dbReference type="PIRSR" id="PIRSR005902-1"/>
    </source>
</evidence>
<keyword evidence="7" id="KW-1185">Reference proteome</keyword>
<evidence type="ECO:0000256" key="1">
    <source>
        <dbReference type="ARBA" id="ARBA00009275"/>
    </source>
</evidence>
<dbReference type="AlphaFoldDB" id="A0A1X2HQR0"/>
<name>A0A1X2HQR0_SYNRA</name>
<dbReference type="SUPFAM" id="SSF51556">
    <property type="entry name" value="Metallo-dependent hydrolases"/>
    <property type="match status" value="1"/>
</dbReference>
<dbReference type="OMA" id="DGPYEYR"/>
<keyword evidence="3" id="KW-0378">Hydrolase</keyword>
<sequence length="276" mass="30783">MDVHAHITTDNFPTRADPPRITLEAILEHAKEAGVRHIVSVTESERDVEPILGLARDTDGFILPAVGLHPVQAVKDGERSVTLDDWTRFEPLLQKAIQERTIVCVGEIGLDFSRHIITGNPCNEDPEDQLRDTQRHVFRRQVQLAIEADLPVNVHSRSAGHHALEILYELNAKRVIMHAFDGKLSYAKKAVEHGFYFSVPPSTVRSPQKQNMVAALPLSHLLLESDAPALGPEKGVDNEPANIMISAQEIARIKQISVEQVIEETTRNAETLFNMK</sequence>
<dbReference type="Gene3D" id="3.20.20.140">
    <property type="entry name" value="Metal-dependent hydrolases"/>
    <property type="match status" value="1"/>
</dbReference>